<feature type="compositionally biased region" description="Basic and acidic residues" evidence="2">
    <location>
        <begin position="25"/>
        <end position="37"/>
    </location>
</feature>
<evidence type="ECO:0000256" key="1">
    <source>
        <dbReference type="SAM" id="Coils"/>
    </source>
</evidence>
<evidence type="ECO:0000313" key="3">
    <source>
        <dbReference type="EMBL" id="EXJ63539.1"/>
    </source>
</evidence>
<dbReference type="OrthoDB" id="3535998at2759"/>
<dbReference type="EMBL" id="AMGX01000025">
    <property type="protein sequence ID" value="EXJ63539.1"/>
    <property type="molecule type" value="Genomic_DNA"/>
</dbReference>
<feature type="region of interest" description="Disordered" evidence="2">
    <location>
        <begin position="1"/>
        <end position="37"/>
    </location>
</feature>
<comment type="caution">
    <text evidence="3">The sequence shown here is derived from an EMBL/GenBank/DDBJ whole genome shotgun (WGS) entry which is preliminary data.</text>
</comment>
<accession>W9WZ64</accession>
<evidence type="ECO:0000313" key="4">
    <source>
        <dbReference type="Proteomes" id="UP000019471"/>
    </source>
</evidence>
<dbReference type="RefSeq" id="XP_007750062.1">
    <property type="nucleotide sequence ID" value="XM_007751872.1"/>
</dbReference>
<dbReference type="PANTHER" id="PTHR37012:SF2">
    <property type="entry name" value="BZIP DOMAIN-CONTAINING PROTEIN-RELATED"/>
    <property type="match status" value="1"/>
</dbReference>
<keyword evidence="1" id="KW-0175">Coiled coil</keyword>
<evidence type="ECO:0008006" key="5">
    <source>
        <dbReference type="Google" id="ProtNLM"/>
    </source>
</evidence>
<name>W9WZ64_9EURO</name>
<sequence>MPVEFASDGPAEKRRRNYRRVGAQLEKKRAQDREAQRAFRNRTKELVAQQEAEIAHYRNATAHLQSQLQAAQDARRIAQEKADHLNQELERMLNTLRMLTRPYDPRPPLPRTGLELDNNLFSIPSNHLISVGHDGPIDPLANSFRLPPLTPPSISSTDQLDRPLPFPGRTVDSIQTTIESTEGLMTTPIFCESTCALDTILINFLTTQQSMSAMGLQDQAAGPPAPNLSRVLDLTSSWPTHALSRVISDILSRFDVVRELPEKTAVHWTFHNLLRVRRGKSIPPSKITFGSFPGFDRGHAN</sequence>
<reference evidence="3 4" key="1">
    <citation type="submission" date="2013-03" db="EMBL/GenBank/DDBJ databases">
        <title>The Genome Sequence of Cladophialophora psammophila CBS 110553.</title>
        <authorList>
            <consortium name="The Broad Institute Genomics Platform"/>
            <person name="Cuomo C."/>
            <person name="de Hoog S."/>
            <person name="Gorbushina A."/>
            <person name="Walker B."/>
            <person name="Young S.K."/>
            <person name="Zeng Q."/>
            <person name="Gargeya S."/>
            <person name="Fitzgerald M."/>
            <person name="Haas B."/>
            <person name="Abouelleil A."/>
            <person name="Allen A.W."/>
            <person name="Alvarado L."/>
            <person name="Arachchi H.M."/>
            <person name="Berlin A.M."/>
            <person name="Chapman S.B."/>
            <person name="Gainer-Dewar J."/>
            <person name="Goldberg J."/>
            <person name="Griggs A."/>
            <person name="Gujja S."/>
            <person name="Hansen M."/>
            <person name="Howarth C."/>
            <person name="Imamovic A."/>
            <person name="Ireland A."/>
            <person name="Larimer J."/>
            <person name="McCowan C."/>
            <person name="Murphy C."/>
            <person name="Pearson M."/>
            <person name="Poon T.W."/>
            <person name="Priest M."/>
            <person name="Roberts A."/>
            <person name="Saif S."/>
            <person name="Shea T."/>
            <person name="Sisk P."/>
            <person name="Sykes S."/>
            <person name="Wortman J."/>
            <person name="Nusbaum C."/>
            <person name="Birren B."/>
        </authorList>
    </citation>
    <scope>NUCLEOTIDE SEQUENCE [LARGE SCALE GENOMIC DNA]</scope>
    <source>
        <strain evidence="3 4">CBS 110553</strain>
    </source>
</reference>
<proteinExistence type="predicted"/>
<dbReference type="GeneID" id="19195989"/>
<dbReference type="PANTHER" id="PTHR37012">
    <property type="entry name" value="B-ZIP TRANSCRIPTION FACTOR (EUROFUNG)-RELATED"/>
    <property type="match status" value="1"/>
</dbReference>
<dbReference type="Proteomes" id="UP000019471">
    <property type="component" value="Unassembled WGS sequence"/>
</dbReference>
<protein>
    <recommendedName>
        <fullName evidence="5">BZIP domain-containing protein</fullName>
    </recommendedName>
</protein>
<organism evidence="3 4">
    <name type="scientific">Cladophialophora psammophila CBS 110553</name>
    <dbReference type="NCBI Taxonomy" id="1182543"/>
    <lineage>
        <taxon>Eukaryota</taxon>
        <taxon>Fungi</taxon>
        <taxon>Dikarya</taxon>
        <taxon>Ascomycota</taxon>
        <taxon>Pezizomycotina</taxon>
        <taxon>Eurotiomycetes</taxon>
        <taxon>Chaetothyriomycetidae</taxon>
        <taxon>Chaetothyriales</taxon>
        <taxon>Herpotrichiellaceae</taxon>
        <taxon>Cladophialophora</taxon>
    </lineage>
</organism>
<gene>
    <name evidence="3" type="ORF">A1O5_11300</name>
</gene>
<dbReference type="HOGENOM" id="CLU_924400_0_0_1"/>
<dbReference type="AlphaFoldDB" id="W9WZ64"/>
<dbReference type="CDD" id="cd14688">
    <property type="entry name" value="bZIP_YAP"/>
    <property type="match status" value="1"/>
</dbReference>
<feature type="coiled-coil region" evidence="1">
    <location>
        <begin position="40"/>
        <end position="95"/>
    </location>
</feature>
<keyword evidence="4" id="KW-1185">Reference proteome</keyword>
<evidence type="ECO:0000256" key="2">
    <source>
        <dbReference type="SAM" id="MobiDB-lite"/>
    </source>
</evidence>